<reference evidence="2" key="1">
    <citation type="submission" date="2018-05" db="EMBL/GenBank/DDBJ databases">
        <authorList>
            <person name="Lanie J.A."/>
            <person name="Ng W.-L."/>
            <person name="Kazmierczak K.M."/>
            <person name="Andrzejewski T.M."/>
            <person name="Davidsen T.M."/>
            <person name="Wayne K.J."/>
            <person name="Tettelin H."/>
            <person name="Glass J.I."/>
            <person name="Rusch D."/>
            <person name="Podicherti R."/>
            <person name="Tsui H.-C.T."/>
            <person name="Winkler M.E."/>
        </authorList>
    </citation>
    <scope>NUCLEOTIDE SEQUENCE</scope>
</reference>
<evidence type="ECO:0000313" key="2">
    <source>
        <dbReference type="EMBL" id="SVA99932.1"/>
    </source>
</evidence>
<dbReference type="AlphaFoldDB" id="A0A382AFM7"/>
<dbReference type="EMBL" id="UINC01025056">
    <property type="protein sequence ID" value="SVA99932.1"/>
    <property type="molecule type" value="Genomic_DNA"/>
</dbReference>
<protein>
    <recommendedName>
        <fullName evidence="1">Class II Histidinyl-tRNA synthetase (HisRS)-like catalytic core domain-containing protein</fullName>
    </recommendedName>
</protein>
<dbReference type="PIRSF" id="PIRSF001549">
    <property type="entry name" value="His-tRNA_synth"/>
    <property type="match status" value="1"/>
</dbReference>
<organism evidence="2">
    <name type="scientific">marine metagenome</name>
    <dbReference type="NCBI Taxonomy" id="408172"/>
    <lineage>
        <taxon>unclassified sequences</taxon>
        <taxon>metagenomes</taxon>
        <taxon>ecological metagenomes</taxon>
    </lineage>
</organism>
<dbReference type="InterPro" id="IPR045864">
    <property type="entry name" value="aa-tRNA-synth_II/BPL/LPL"/>
</dbReference>
<dbReference type="Pfam" id="PF13393">
    <property type="entry name" value="tRNA-synt_His"/>
    <property type="match status" value="1"/>
</dbReference>
<accession>A0A382AFM7</accession>
<dbReference type="PANTHER" id="PTHR43707:SF1">
    <property type="entry name" value="HISTIDINE--TRNA LIGASE, MITOCHONDRIAL-RELATED"/>
    <property type="match status" value="1"/>
</dbReference>
<gene>
    <name evidence="2" type="ORF">METZ01_LOCUS152786</name>
</gene>
<dbReference type="SUPFAM" id="SSF55681">
    <property type="entry name" value="Class II aaRS and biotin synthetases"/>
    <property type="match status" value="1"/>
</dbReference>
<dbReference type="Gene3D" id="3.30.930.10">
    <property type="entry name" value="Bira Bifunctional Protein, Domain 2"/>
    <property type="match status" value="1"/>
</dbReference>
<sequence>MATKIDWNLPEGVEEILPPKAMKVEKLRRKLIDLYVSSGYEFILPPLIEFSETLGGEAHEELSSYAFTFEDELSGKNLSIRPDISEQASRIDAYRIESIKPVRLCYAGDVVKNKISPIHRSRTTIQVGAEIYGDHSMDADLESIQLMIKSLINLGIDTITLSLGHAGLISLVMEELGKNNLSHIQDIEAALSRKSQSDIRALNNKDLTEDQINLLLDLCNLYGKKEIIDSAHKKLKILGKEAKDYLSYLERVVENLDLDERVKIHIDLGEVHGFRYHNGIVFSAFIENAGYCLSKGGRYDGLSKVENLPRSAVGFDLDLLAVVNFANIP</sequence>
<dbReference type="InterPro" id="IPR004516">
    <property type="entry name" value="HisRS/HisZ"/>
</dbReference>
<feature type="domain" description="Class II Histidinyl-tRNA synthetase (HisRS)-like catalytic core" evidence="1">
    <location>
        <begin position="12"/>
        <end position="321"/>
    </location>
</feature>
<proteinExistence type="predicted"/>
<dbReference type="GO" id="GO:0006427">
    <property type="term" value="P:histidyl-tRNA aminoacylation"/>
    <property type="evidence" value="ECO:0007669"/>
    <property type="project" value="TreeGrafter"/>
</dbReference>
<name>A0A382AFM7_9ZZZZ</name>
<dbReference type="GO" id="GO:0004821">
    <property type="term" value="F:histidine-tRNA ligase activity"/>
    <property type="evidence" value="ECO:0007669"/>
    <property type="project" value="TreeGrafter"/>
</dbReference>
<evidence type="ECO:0000259" key="1">
    <source>
        <dbReference type="Pfam" id="PF13393"/>
    </source>
</evidence>
<dbReference type="InterPro" id="IPR041715">
    <property type="entry name" value="HisRS-like_core"/>
</dbReference>
<dbReference type="PANTHER" id="PTHR43707">
    <property type="entry name" value="HISTIDYL-TRNA SYNTHETASE"/>
    <property type="match status" value="1"/>
</dbReference>
<dbReference type="GO" id="GO:0005737">
    <property type="term" value="C:cytoplasm"/>
    <property type="evidence" value="ECO:0007669"/>
    <property type="project" value="InterPro"/>
</dbReference>